<evidence type="ECO:0000313" key="2">
    <source>
        <dbReference type="Proteomes" id="UP000027586"/>
    </source>
</evidence>
<accession>A0A068S7U2</accession>
<gene>
    <name evidence="1" type="ORF">LCOR_09303.1</name>
</gene>
<evidence type="ECO:0000313" key="1">
    <source>
        <dbReference type="EMBL" id="CDH58443.1"/>
    </source>
</evidence>
<reference evidence="1" key="1">
    <citation type="submission" date="2013-08" db="EMBL/GenBank/DDBJ databases">
        <title>Gene expansion shapes genome architecture in the human pathogen Lichtheimia corymbifera: an evolutionary genomics analysis in the ancient terrestrial Mucorales (Mucoromycotina).</title>
        <authorList>
            <person name="Schwartze V.U."/>
            <person name="Winter S."/>
            <person name="Shelest E."/>
            <person name="Marcet-Houben M."/>
            <person name="Horn F."/>
            <person name="Wehner S."/>
            <person name="Hoffmann K."/>
            <person name="Riege K."/>
            <person name="Sammeth M."/>
            <person name="Nowrousian M."/>
            <person name="Valiante V."/>
            <person name="Linde J."/>
            <person name="Jacobsen I.D."/>
            <person name="Marz M."/>
            <person name="Brakhage A.A."/>
            <person name="Gabaldon T."/>
            <person name="Bocker S."/>
            <person name="Voigt K."/>
        </authorList>
    </citation>
    <scope>NUCLEOTIDE SEQUENCE [LARGE SCALE GENOMIC DNA]</scope>
    <source>
        <strain evidence="1">FSU 9682</strain>
    </source>
</reference>
<dbReference type="VEuPathDB" id="FungiDB:LCOR_09303.1"/>
<name>A0A068S7U2_9FUNG</name>
<proteinExistence type="predicted"/>
<protein>
    <submittedName>
        <fullName evidence="1">Uncharacterized protein</fullName>
    </submittedName>
</protein>
<sequence length="121" mass="14054">MKRGLFNRTKLLVRAESILCRRFTIVVAIHRFTQCHHQPKSKKNSRGRPDRLWLVVTMGESENGHDDRETCTQGALDPAAQLCSIIDPTFHCKFFGYGHLCVSHMLESMMLYDKWCLFIVK</sequence>
<dbReference type="Proteomes" id="UP000027586">
    <property type="component" value="Unassembled WGS sequence"/>
</dbReference>
<dbReference type="OrthoDB" id="10605930at2759"/>
<dbReference type="EMBL" id="CBTN010000057">
    <property type="protein sequence ID" value="CDH58443.1"/>
    <property type="molecule type" value="Genomic_DNA"/>
</dbReference>
<keyword evidence="2" id="KW-1185">Reference proteome</keyword>
<comment type="caution">
    <text evidence="1">The sequence shown here is derived from an EMBL/GenBank/DDBJ whole genome shotgun (WGS) entry which is preliminary data.</text>
</comment>
<organism evidence="1 2">
    <name type="scientific">Lichtheimia corymbifera JMRC:FSU:9682</name>
    <dbReference type="NCBI Taxonomy" id="1263082"/>
    <lineage>
        <taxon>Eukaryota</taxon>
        <taxon>Fungi</taxon>
        <taxon>Fungi incertae sedis</taxon>
        <taxon>Mucoromycota</taxon>
        <taxon>Mucoromycotina</taxon>
        <taxon>Mucoromycetes</taxon>
        <taxon>Mucorales</taxon>
        <taxon>Lichtheimiaceae</taxon>
        <taxon>Lichtheimia</taxon>
    </lineage>
</organism>
<dbReference type="AlphaFoldDB" id="A0A068S7U2"/>